<evidence type="ECO:0000313" key="2">
    <source>
        <dbReference type="EMBL" id="MQR02469.1"/>
    </source>
</evidence>
<keyword evidence="1" id="KW-0472">Membrane</keyword>
<evidence type="ECO:0000256" key="1">
    <source>
        <dbReference type="SAM" id="Phobius"/>
    </source>
</evidence>
<dbReference type="Proteomes" id="UP000451565">
    <property type="component" value="Unassembled WGS sequence"/>
</dbReference>
<evidence type="ECO:0000313" key="3">
    <source>
        <dbReference type="Proteomes" id="UP000451565"/>
    </source>
</evidence>
<accession>A0A843YRU0</accession>
<dbReference type="InterPro" id="IPR010654">
    <property type="entry name" value="Phage_lambda_tail_I"/>
</dbReference>
<comment type="caution">
    <text evidence="2">The sequence shown here is derived from an EMBL/GenBank/DDBJ whole genome shotgun (WGS) entry which is preliminary data.</text>
</comment>
<keyword evidence="1" id="KW-0812">Transmembrane</keyword>
<protein>
    <submittedName>
        <fullName evidence="2">Tail assembly protein</fullName>
    </submittedName>
</protein>
<keyword evidence="1" id="KW-1133">Transmembrane helix</keyword>
<organism evidence="2 3">
    <name type="scientific">Glaciimonas soli</name>
    <dbReference type="NCBI Taxonomy" id="2590999"/>
    <lineage>
        <taxon>Bacteria</taxon>
        <taxon>Pseudomonadati</taxon>
        <taxon>Pseudomonadota</taxon>
        <taxon>Betaproteobacteria</taxon>
        <taxon>Burkholderiales</taxon>
        <taxon>Oxalobacteraceae</taxon>
        <taxon>Glaciimonas</taxon>
    </lineage>
</organism>
<gene>
    <name evidence="2" type="ORF">GEV47_17475</name>
</gene>
<proteinExistence type="predicted"/>
<dbReference type="EMBL" id="WINI01000009">
    <property type="protein sequence ID" value="MQR02469.1"/>
    <property type="molecule type" value="Genomic_DNA"/>
</dbReference>
<reference evidence="2 3" key="1">
    <citation type="submission" date="2019-10" db="EMBL/GenBank/DDBJ databases">
        <title>Glaciimonas soli sp. nov., a psychrophilic bacterium isolated from the forest soil of a high elevation mountain in Taiwan.</title>
        <authorList>
            <person name="Wang L.-T."/>
            <person name="Shieh W.Y."/>
        </authorList>
    </citation>
    <scope>NUCLEOTIDE SEQUENCE [LARGE SCALE GENOMIC DNA]</scope>
    <source>
        <strain evidence="2 3">GS1</strain>
    </source>
</reference>
<sequence length="212" mass="22208">MRKIQLCGHLGKKFGRFFELDVSSPAEAIRALRANFPDFEAYMLAHSEPGYRVFVGKESVDEAGLNLISSKSTIKIVPVVRGAGRGGIGQILIGTLIVVAAFYTGGASMAAFSGFSGMAMSFGASLLIGGVAQMLTKSPSVGQLNSVNNRPSYAFNGPVNTVAQGNPVPILYGRLIVGSQVISAGMSIDQTLVSDTVTTAPKSPINLLHWSA</sequence>
<dbReference type="Pfam" id="PF06805">
    <property type="entry name" value="Lambda_tail_I"/>
    <property type="match status" value="1"/>
</dbReference>
<dbReference type="OrthoDB" id="5617695at2"/>
<keyword evidence="3" id="KW-1185">Reference proteome</keyword>
<dbReference type="AlphaFoldDB" id="A0A843YRU0"/>
<feature type="transmembrane region" description="Helical" evidence="1">
    <location>
        <begin position="118"/>
        <end position="136"/>
    </location>
</feature>
<name>A0A843YRU0_9BURK</name>
<feature type="transmembrane region" description="Helical" evidence="1">
    <location>
        <begin position="91"/>
        <end position="112"/>
    </location>
</feature>
<dbReference type="RefSeq" id="WP_153236091.1">
    <property type="nucleotide sequence ID" value="NZ_WINI01000009.1"/>
</dbReference>